<proteinExistence type="predicted"/>
<dbReference type="AlphaFoldDB" id="A0A1G5WL85"/>
<name>A0A1G5WL85_9EURY</name>
<organism evidence="1 2">
    <name type="scientific">Methanobrevibacter millerae</name>
    <dbReference type="NCBI Taxonomy" id="230361"/>
    <lineage>
        <taxon>Archaea</taxon>
        <taxon>Methanobacteriati</taxon>
        <taxon>Methanobacteriota</taxon>
        <taxon>Methanomada group</taxon>
        <taxon>Methanobacteria</taxon>
        <taxon>Methanobacteriales</taxon>
        <taxon>Methanobacteriaceae</taxon>
        <taxon>Methanobrevibacter</taxon>
    </lineage>
</organism>
<keyword evidence="2" id="KW-1185">Reference proteome</keyword>
<dbReference type="EMBL" id="FMXB01000010">
    <property type="protein sequence ID" value="SDA57995.1"/>
    <property type="molecule type" value="Genomic_DNA"/>
</dbReference>
<protein>
    <recommendedName>
        <fullName evidence="3">Adhesin-like protein</fullName>
    </recommendedName>
</protein>
<dbReference type="InterPro" id="IPR013783">
    <property type="entry name" value="Ig-like_fold"/>
</dbReference>
<gene>
    <name evidence="1" type="ORF">SAMN02910315_01455</name>
</gene>
<evidence type="ECO:0000313" key="2">
    <source>
        <dbReference type="Proteomes" id="UP000323439"/>
    </source>
</evidence>
<accession>A0A1G5WL85</accession>
<dbReference type="Proteomes" id="UP000323439">
    <property type="component" value="Unassembled WGS sequence"/>
</dbReference>
<evidence type="ECO:0008006" key="3">
    <source>
        <dbReference type="Google" id="ProtNLM"/>
    </source>
</evidence>
<evidence type="ECO:0000313" key="1">
    <source>
        <dbReference type="EMBL" id="SDA57995.1"/>
    </source>
</evidence>
<dbReference type="Gene3D" id="2.60.40.10">
    <property type="entry name" value="Immunoglobulins"/>
    <property type="match status" value="1"/>
</dbReference>
<reference evidence="1 2" key="1">
    <citation type="submission" date="2016-10" db="EMBL/GenBank/DDBJ databases">
        <authorList>
            <person name="Varghese N."/>
            <person name="Submissions S."/>
        </authorList>
    </citation>
    <scope>NUCLEOTIDE SEQUENCE [LARGE SCALE GENOMIC DNA]</scope>
    <source>
        <strain evidence="1 2">DSM 16643</strain>
    </source>
</reference>
<sequence length="189" mass="21037">MLIILILSVNASYAFNSLDVDCEDILYGQATRIDVKLPGDARGIVNVTIDDEIHSFDINSSRIYGLNGLLLMPVEIDGLKVGEYNVTVSYDNMTAHSSFNVTKPHKYTFNSTDLIKDYRNGSDFAVQVLADGEAIGANENVTLFVNGVNYTRTTDNDGVAHLNINLEPGNYIISYEYRTYKSYNNIMVL</sequence>